<dbReference type="InterPro" id="IPR051414">
    <property type="entry name" value="Adenylate-forming_Reductase"/>
</dbReference>
<comment type="pathway">
    <text evidence="4 9">Aromatic compound metabolism; phenylacetate degradation.</text>
</comment>
<comment type="function">
    <text evidence="9">Catalyzes the activation of phenylacetic acid (PA) to phenylacetyl-CoA (PA-CoA).</text>
</comment>
<accession>A0A1M6M038</accession>
<dbReference type="Pfam" id="PF14535">
    <property type="entry name" value="AMP-binding_C_2"/>
    <property type="match status" value="1"/>
</dbReference>
<evidence type="ECO:0000313" key="13">
    <source>
        <dbReference type="Proteomes" id="UP000189935"/>
    </source>
</evidence>
<feature type="domain" description="AMP-dependent ligase C-terminal" evidence="11">
    <location>
        <begin position="346"/>
        <end position="440"/>
    </location>
</feature>
<dbReference type="UniPathway" id="UPA00930"/>
<sequence>MASTNLKSRASGYNAEMDDAERASRDEIIALQSKRLAWSLAHAYDNVAHYRRAFDKVGVHPSDFKQLSDLAKFPFTVKTDLRDNYPFNMFAVPRENLVRIHASSGTTGKPIVVGYTKADIDVWSNVMARSIRAAGGRKGMIIHNAYGYGLFTGGLGVHYGAERLGCTVVPVSGGMTERQVQLINDFKPDIITVTPSYMLAILDEFKKQRLEPRKSSLKFGIFGAEPWTNAMRAEIEQAFDMDATDIYGLSEVMGPGVAQECMETKDGLHVWEDHFYPEVINPETGAVLPDGEKGELVFTSLTKEAFPVIRYRTRDLTRLLPGTARPGMRRMEKVTGRSDDMIILRGVNVFPTQIEEVLLATDWCGGHFVIELTREGRMDEMAVLAEARPESWDGSGLTPHAEKVSIFIKNTIGISARVKIVAPETLERSLGKARRVFDKRPKE</sequence>
<dbReference type="NCBIfam" id="TIGR02155">
    <property type="entry name" value="PA_CoA_ligase"/>
    <property type="match status" value="1"/>
</dbReference>
<evidence type="ECO:0000259" key="11">
    <source>
        <dbReference type="Pfam" id="PF14535"/>
    </source>
</evidence>
<dbReference type="CDD" id="cd05913">
    <property type="entry name" value="PaaK"/>
    <property type="match status" value="1"/>
</dbReference>
<dbReference type="GO" id="GO:0047475">
    <property type="term" value="F:phenylacetate-CoA ligase activity"/>
    <property type="evidence" value="ECO:0007669"/>
    <property type="project" value="UniProtKB-EC"/>
</dbReference>
<comment type="subunit">
    <text evidence="1">Monomer.</text>
</comment>
<dbReference type="InterPro" id="IPR045851">
    <property type="entry name" value="AMP-bd_C_sf"/>
</dbReference>
<dbReference type="Gene3D" id="3.40.50.12780">
    <property type="entry name" value="N-terminal domain of ligase-like"/>
    <property type="match status" value="1"/>
</dbReference>
<dbReference type="OrthoDB" id="580775at2"/>
<dbReference type="PIRSF" id="PIRSF006444">
    <property type="entry name" value="PaaK"/>
    <property type="match status" value="1"/>
</dbReference>
<name>A0A1M6M038_9BRAD</name>
<evidence type="ECO:0000313" key="12">
    <source>
        <dbReference type="EMBL" id="SHJ76847.1"/>
    </source>
</evidence>
<dbReference type="GO" id="GO:0000166">
    <property type="term" value="F:nucleotide binding"/>
    <property type="evidence" value="ECO:0007669"/>
    <property type="project" value="UniProtKB-KW"/>
</dbReference>
<dbReference type="AlphaFoldDB" id="A0A1M6M038"/>
<dbReference type="InterPro" id="IPR049623">
    <property type="entry name" value="PA_CoA_lig_proteobact_actino"/>
</dbReference>
<dbReference type="InterPro" id="IPR000873">
    <property type="entry name" value="AMP-dep_synth/lig_dom"/>
</dbReference>
<dbReference type="EC" id="6.2.1.30" evidence="6 9"/>
<protein>
    <recommendedName>
        <fullName evidence="7 9">Phenylacetate-coenzyme A ligase</fullName>
        <ecNumber evidence="6 9">6.2.1.30</ecNumber>
    </recommendedName>
    <alternativeName>
        <fullName evidence="8 9">Phenylacetyl-CoA ligase</fullName>
    </alternativeName>
</protein>
<dbReference type="PANTHER" id="PTHR43439">
    <property type="entry name" value="PHENYLACETATE-COENZYME A LIGASE"/>
    <property type="match status" value="1"/>
</dbReference>
<dbReference type="RefSeq" id="WP_079537546.1">
    <property type="nucleotide sequence ID" value="NZ_LT670844.1"/>
</dbReference>
<feature type="domain" description="AMP-dependent synthetase/ligase" evidence="10">
    <location>
        <begin position="91"/>
        <end position="299"/>
    </location>
</feature>
<keyword evidence="3 9" id="KW-0547">Nucleotide-binding</keyword>
<dbReference type="Pfam" id="PF00501">
    <property type="entry name" value="AMP-binding"/>
    <property type="match status" value="1"/>
</dbReference>
<evidence type="ECO:0000256" key="2">
    <source>
        <dbReference type="ARBA" id="ARBA00022598"/>
    </source>
</evidence>
<evidence type="ECO:0000256" key="8">
    <source>
        <dbReference type="ARBA" id="ARBA00075111"/>
    </source>
</evidence>
<reference evidence="12 13" key="1">
    <citation type="submission" date="2016-11" db="EMBL/GenBank/DDBJ databases">
        <authorList>
            <person name="Jaros S."/>
            <person name="Januszkiewicz K."/>
            <person name="Wedrychowicz H."/>
        </authorList>
    </citation>
    <scope>NUCLEOTIDE SEQUENCE [LARGE SCALE GENOMIC DNA]</scope>
    <source>
        <strain evidence="12 13">GAS499</strain>
    </source>
</reference>
<gene>
    <name evidence="12" type="ORF">SAMN05444159_1434</name>
</gene>
<dbReference type="InterPro" id="IPR042099">
    <property type="entry name" value="ANL_N_sf"/>
</dbReference>
<dbReference type="SUPFAM" id="SSF56801">
    <property type="entry name" value="Acetyl-CoA synthetase-like"/>
    <property type="match status" value="1"/>
</dbReference>
<dbReference type="InterPro" id="IPR011880">
    <property type="entry name" value="PA_CoA_ligase"/>
</dbReference>
<dbReference type="GO" id="GO:0010124">
    <property type="term" value="P:phenylacetate catabolic process"/>
    <property type="evidence" value="ECO:0007669"/>
    <property type="project" value="UniProtKB-UniRule"/>
</dbReference>
<proteinExistence type="inferred from homology"/>
<dbReference type="FunFam" id="3.40.50.12780:FF:000016">
    <property type="entry name" value="Phenylacetate-coenzyme A ligase"/>
    <property type="match status" value="1"/>
</dbReference>
<comment type="similarity">
    <text evidence="5 9">Belongs to the phenylacetyl-CoA ligase family.</text>
</comment>
<evidence type="ECO:0000256" key="7">
    <source>
        <dbReference type="ARBA" id="ARBA00068695"/>
    </source>
</evidence>
<keyword evidence="2 9" id="KW-0436">Ligase</keyword>
<dbReference type="Proteomes" id="UP000189935">
    <property type="component" value="Chromosome I"/>
</dbReference>
<evidence type="ECO:0000256" key="5">
    <source>
        <dbReference type="ARBA" id="ARBA00061566"/>
    </source>
</evidence>
<organism evidence="12 13">
    <name type="scientific">Bradyrhizobium lablabi</name>
    <dbReference type="NCBI Taxonomy" id="722472"/>
    <lineage>
        <taxon>Bacteria</taxon>
        <taxon>Pseudomonadati</taxon>
        <taxon>Pseudomonadota</taxon>
        <taxon>Alphaproteobacteria</taxon>
        <taxon>Hyphomicrobiales</taxon>
        <taxon>Nitrobacteraceae</taxon>
        <taxon>Bradyrhizobium</taxon>
    </lineage>
</organism>
<evidence type="ECO:0000259" key="10">
    <source>
        <dbReference type="Pfam" id="PF00501"/>
    </source>
</evidence>
<evidence type="ECO:0000256" key="6">
    <source>
        <dbReference type="ARBA" id="ARBA00066629"/>
    </source>
</evidence>
<dbReference type="InterPro" id="IPR028154">
    <property type="entry name" value="AMP-dep_Lig_C"/>
</dbReference>
<evidence type="ECO:0000256" key="1">
    <source>
        <dbReference type="ARBA" id="ARBA00011245"/>
    </source>
</evidence>
<dbReference type="Gene3D" id="3.30.300.30">
    <property type="match status" value="1"/>
</dbReference>
<comment type="catalytic activity">
    <reaction evidence="9">
        <text>2-phenylacetate + ATP + CoA = phenylacetyl-CoA + AMP + diphosphate</text>
        <dbReference type="Rhea" id="RHEA:20956"/>
        <dbReference type="ChEBI" id="CHEBI:18401"/>
        <dbReference type="ChEBI" id="CHEBI:30616"/>
        <dbReference type="ChEBI" id="CHEBI:33019"/>
        <dbReference type="ChEBI" id="CHEBI:57287"/>
        <dbReference type="ChEBI" id="CHEBI:57390"/>
        <dbReference type="ChEBI" id="CHEBI:456215"/>
        <dbReference type="EC" id="6.2.1.30"/>
    </reaction>
</comment>
<evidence type="ECO:0000256" key="4">
    <source>
        <dbReference type="ARBA" id="ARBA00060591"/>
    </source>
</evidence>
<dbReference type="EMBL" id="LT670844">
    <property type="protein sequence ID" value="SHJ76847.1"/>
    <property type="molecule type" value="Genomic_DNA"/>
</dbReference>
<dbReference type="PANTHER" id="PTHR43439:SF1">
    <property type="entry name" value="PHENYLACETATE-COENZYME A LIGASE"/>
    <property type="match status" value="1"/>
</dbReference>
<evidence type="ECO:0000256" key="3">
    <source>
        <dbReference type="ARBA" id="ARBA00022741"/>
    </source>
</evidence>
<evidence type="ECO:0000256" key="9">
    <source>
        <dbReference type="PIRNR" id="PIRNR006444"/>
    </source>
</evidence>